<evidence type="ECO:0000256" key="2">
    <source>
        <dbReference type="PROSITE-ProRule" id="PRU00169"/>
    </source>
</evidence>
<feature type="domain" description="Response regulatory" evidence="3">
    <location>
        <begin position="4"/>
        <end position="126"/>
    </location>
</feature>
<dbReference type="Pfam" id="PF00072">
    <property type="entry name" value="Response_reg"/>
    <property type="match status" value="1"/>
</dbReference>
<evidence type="ECO:0000256" key="1">
    <source>
        <dbReference type="ARBA" id="ARBA00022553"/>
    </source>
</evidence>
<feature type="modified residue" description="4-aspartylphosphate" evidence="2">
    <location>
        <position position="53"/>
    </location>
</feature>
<reference evidence="4" key="1">
    <citation type="journal article" date="2015" name="Genome Announc.">
        <title>Draft Genome Sequence of Bacteroidales Strain TBC1, a Novel Isolate from a Methanogenic Wastewater Treatment System.</title>
        <authorList>
            <person name="Tourlousse D.M."/>
            <person name="Matsuura N."/>
            <person name="Sun L."/>
            <person name="Toyonaga M."/>
            <person name="Kuroda K."/>
            <person name="Ohashi A."/>
            <person name="Cruz R."/>
            <person name="Yamaguchi T."/>
            <person name="Sekiguchi Y."/>
        </authorList>
    </citation>
    <scope>NUCLEOTIDE SEQUENCE [LARGE SCALE GENOMIC DNA]</scope>
    <source>
        <strain evidence="4">TBC1</strain>
    </source>
</reference>
<keyword evidence="1 2" id="KW-0597">Phosphoprotein</keyword>
<dbReference type="InterPro" id="IPR001789">
    <property type="entry name" value="Sig_transdc_resp-reg_receiver"/>
</dbReference>
<dbReference type="PROSITE" id="PS50110">
    <property type="entry name" value="RESPONSE_REGULATORY"/>
    <property type="match status" value="1"/>
</dbReference>
<dbReference type="EMBL" id="DF968183">
    <property type="protein sequence ID" value="GAP44924.1"/>
    <property type="molecule type" value="Genomic_DNA"/>
</dbReference>
<evidence type="ECO:0000313" key="5">
    <source>
        <dbReference type="Proteomes" id="UP000053091"/>
    </source>
</evidence>
<dbReference type="Gene3D" id="3.40.50.2300">
    <property type="match status" value="1"/>
</dbReference>
<dbReference type="InterPro" id="IPR011006">
    <property type="entry name" value="CheY-like_superfamily"/>
</dbReference>
<dbReference type="PANTHER" id="PTHR44591">
    <property type="entry name" value="STRESS RESPONSE REGULATOR PROTEIN 1"/>
    <property type="match status" value="1"/>
</dbReference>
<keyword evidence="5" id="KW-1185">Reference proteome</keyword>
<evidence type="ECO:0000313" key="4">
    <source>
        <dbReference type="EMBL" id="GAP44924.1"/>
    </source>
</evidence>
<dbReference type="OrthoDB" id="1050047at2"/>
<protein>
    <submittedName>
        <fullName evidence="4">Protein containing response regulator receiver domain</fullName>
    </submittedName>
</protein>
<proteinExistence type="predicted"/>
<dbReference type="PANTHER" id="PTHR44591:SF3">
    <property type="entry name" value="RESPONSE REGULATORY DOMAIN-CONTAINING PROTEIN"/>
    <property type="match status" value="1"/>
</dbReference>
<dbReference type="STRING" id="1678841.TBC1_12738"/>
<evidence type="ECO:0000259" key="3">
    <source>
        <dbReference type="PROSITE" id="PS50110"/>
    </source>
</evidence>
<sequence length="128" mass="14681">MKKTILIVDDDMDYLFQMKMKVEQFGFDTITADGQKEAESIIETVRPDLAILDLMMESDDSGFILAYKIKRMYPDVPIIIATAVTAETGITFDINSDENKQWIKADLFLDKGIRADQLQREINKLLKI</sequence>
<dbReference type="GO" id="GO:0000160">
    <property type="term" value="P:phosphorelay signal transduction system"/>
    <property type="evidence" value="ECO:0007669"/>
    <property type="project" value="InterPro"/>
</dbReference>
<dbReference type="AlphaFoldDB" id="A0A0S7BV97"/>
<dbReference type="RefSeq" id="WP_062044876.1">
    <property type="nucleotide sequence ID" value="NZ_DF968183.1"/>
</dbReference>
<name>A0A0S7BV97_9BACT</name>
<dbReference type="Proteomes" id="UP000053091">
    <property type="component" value="Unassembled WGS sequence"/>
</dbReference>
<accession>A0A0S7BV97</accession>
<dbReference type="InterPro" id="IPR050595">
    <property type="entry name" value="Bact_response_regulator"/>
</dbReference>
<dbReference type="SUPFAM" id="SSF52172">
    <property type="entry name" value="CheY-like"/>
    <property type="match status" value="1"/>
</dbReference>
<organism evidence="4">
    <name type="scientific">Lentimicrobium saccharophilum</name>
    <dbReference type="NCBI Taxonomy" id="1678841"/>
    <lineage>
        <taxon>Bacteria</taxon>
        <taxon>Pseudomonadati</taxon>
        <taxon>Bacteroidota</taxon>
        <taxon>Bacteroidia</taxon>
        <taxon>Bacteroidales</taxon>
        <taxon>Lentimicrobiaceae</taxon>
        <taxon>Lentimicrobium</taxon>
    </lineage>
</organism>
<gene>
    <name evidence="4" type="ORF">TBC1_12738</name>
</gene>
<dbReference type="SMART" id="SM00448">
    <property type="entry name" value="REC"/>
    <property type="match status" value="1"/>
</dbReference>